<feature type="region of interest" description="Disordered" evidence="2">
    <location>
        <begin position="277"/>
        <end position="339"/>
    </location>
</feature>
<feature type="region of interest" description="Disordered" evidence="2">
    <location>
        <begin position="209"/>
        <end position="263"/>
    </location>
</feature>
<protein>
    <recommendedName>
        <fullName evidence="3">Wings apart-like protein C-terminal domain-containing protein</fullName>
    </recommendedName>
</protein>
<evidence type="ECO:0000313" key="4">
    <source>
        <dbReference type="EMBL" id="OQE88971.1"/>
    </source>
</evidence>
<dbReference type="STRING" id="60175.A0A1V6YNF0"/>
<comment type="similarity">
    <text evidence="1">Belongs to the WAPL family.</text>
</comment>
<dbReference type="Gene3D" id="1.25.10.10">
    <property type="entry name" value="Leucine-rich Repeat Variant"/>
    <property type="match status" value="1"/>
</dbReference>
<organism evidence="4 5">
    <name type="scientific">Penicillium nalgiovense</name>
    <dbReference type="NCBI Taxonomy" id="60175"/>
    <lineage>
        <taxon>Eukaryota</taxon>
        <taxon>Fungi</taxon>
        <taxon>Dikarya</taxon>
        <taxon>Ascomycota</taxon>
        <taxon>Pezizomycotina</taxon>
        <taxon>Eurotiomycetes</taxon>
        <taxon>Eurotiomycetidae</taxon>
        <taxon>Eurotiales</taxon>
        <taxon>Aspergillaceae</taxon>
        <taxon>Penicillium</taxon>
    </lineage>
</organism>
<sequence>MLSVELITSLHLLKGNLYTFLALWEPELSVGSIKQHARIWFGLLCEPKMDNSHPRNRRPVTYGSAAKSQPPLNTEKPVRSSATRTTPKEMPLPSSSRPSRPVYTRLQRDKNGDKQLSGPAETTTAPGDTQPKPITEVNVYDFPSSDDEQMSMIQRKRRRYSPNGNKAVPASKRSTKPNETGNGVHNVSPPMGKSVSDCRRPLAKKLEAVASTSYSRPGRSVRNQTKVSTPENEMGVSTAESLGDGESIRKSSPDINQGYATKANVTPGRRRLIDSLGITESPVETSPAVETPLKSPADSQPPPDPTTPDRASPSPAVNECPVESHIQDSPASIPSHLRGSRVTYARQRSFLDDLVMPEDLSTHNASSGPKHRSQSVQRQLNYEATSSARLIVPNEDTNEDGSVRSIHELRQAGGNARYRGAVESIFEDIEDSQNSLTGRCNAFLQLCGKLLDTGLKRRFVECNFDKRLVDCLSMDLQVVDTILAFCAYALGSSDGHMSYVLATSAWPKLLEASPALLDMHDDIPVAAGAQASGFSRPLQKTLQNTIPQIAAMLFSDTALSKLSPCTLALYCLMSTMSTMQTKGENPSLSTSLLKPLVQALVLEGQRCASLGKIHPESSEILCMGFSILESSTALAESFTKEHWDILDPLSELHSLLCLESGTVSQIQPLYIRLILNVTNSNPSLCDRFATPEMVGGLVRIVSAKFGDLTEDALGQANSSLDSVILALGALINLTEQSEASRSIFLHSADSSKLFLDQLLHLFMAHVDSISTAHSVLEVHHNVAVGYLAVLLLTLSLDPETRSKIKSSLAPNGLTTVISTVDEFLQYHQKIEQEISTSTTQGQPASGFLSRLQELITRVRLAEQ</sequence>
<dbReference type="OMA" id="NNKPKAC"/>
<dbReference type="AlphaFoldDB" id="A0A1V6YNF0"/>
<evidence type="ECO:0000256" key="1">
    <source>
        <dbReference type="ARBA" id="ARBA00006854"/>
    </source>
</evidence>
<proteinExistence type="inferred from homology"/>
<dbReference type="InterPro" id="IPR039874">
    <property type="entry name" value="WAPL"/>
</dbReference>
<dbReference type="EMBL" id="MOOB01000015">
    <property type="protein sequence ID" value="OQE88971.1"/>
    <property type="molecule type" value="Genomic_DNA"/>
</dbReference>
<dbReference type="InterPro" id="IPR022771">
    <property type="entry name" value="WAPL_C"/>
</dbReference>
<dbReference type="InterPro" id="IPR011989">
    <property type="entry name" value="ARM-like"/>
</dbReference>
<accession>A0A1V6YNF0</accession>
<dbReference type="PANTHER" id="PTHR22100:SF13">
    <property type="entry name" value="WINGS APART-LIKE PROTEIN HOMOLOG"/>
    <property type="match status" value="1"/>
</dbReference>
<evidence type="ECO:0000256" key="2">
    <source>
        <dbReference type="SAM" id="MobiDB-lite"/>
    </source>
</evidence>
<dbReference type="Proteomes" id="UP000191691">
    <property type="component" value="Unassembled WGS sequence"/>
</dbReference>
<feature type="domain" description="Wings apart-like protein C-terminal" evidence="3">
    <location>
        <begin position="403"/>
        <end position="739"/>
    </location>
</feature>
<feature type="compositionally biased region" description="Polar residues" evidence="2">
    <location>
        <begin position="210"/>
        <end position="231"/>
    </location>
</feature>
<evidence type="ECO:0000259" key="3">
    <source>
        <dbReference type="Pfam" id="PF07814"/>
    </source>
</evidence>
<comment type="caution">
    <text evidence="4">The sequence shown here is derived from an EMBL/GenBank/DDBJ whole genome shotgun (WGS) entry which is preliminary data.</text>
</comment>
<reference evidence="5" key="1">
    <citation type="journal article" date="2017" name="Nat. Microbiol.">
        <title>Global analysis of biosynthetic gene clusters reveals vast potential of secondary metabolite production in Penicillium species.</title>
        <authorList>
            <person name="Nielsen J.C."/>
            <person name="Grijseels S."/>
            <person name="Prigent S."/>
            <person name="Ji B."/>
            <person name="Dainat J."/>
            <person name="Nielsen K.F."/>
            <person name="Frisvad J.C."/>
            <person name="Workman M."/>
            <person name="Nielsen J."/>
        </authorList>
    </citation>
    <scope>NUCLEOTIDE SEQUENCE [LARGE SCALE GENOMIC DNA]</scope>
    <source>
        <strain evidence="5">IBT 13039</strain>
    </source>
</reference>
<evidence type="ECO:0000313" key="5">
    <source>
        <dbReference type="Proteomes" id="UP000191691"/>
    </source>
</evidence>
<feature type="region of interest" description="Disordered" evidence="2">
    <location>
        <begin position="48"/>
        <end position="196"/>
    </location>
</feature>
<dbReference type="PANTHER" id="PTHR22100">
    <property type="entry name" value="WINGS APART-LIKE PROTEIN HOMOLOG"/>
    <property type="match status" value="1"/>
</dbReference>
<keyword evidence="5" id="KW-1185">Reference proteome</keyword>
<gene>
    <name evidence="4" type="ORF">PENNAL_c0015G03379</name>
</gene>
<feature type="compositionally biased region" description="Low complexity" evidence="2">
    <location>
        <begin position="91"/>
        <end position="101"/>
    </location>
</feature>
<name>A0A1V6YNF0_PENNA</name>
<dbReference type="Pfam" id="PF07814">
    <property type="entry name" value="WAPL"/>
    <property type="match status" value="1"/>
</dbReference>